<dbReference type="RefSeq" id="WP_235176755.1">
    <property type="nucleotide sequence ID" value="NZ_JAKFFV010000002.1"/>
</dbReference>
<dbReference type="EMBL" id="JAKFFV010000002">
    <property type="protein sequence ID" value="MCF2497281.1"/>
    <property type="molecule type" value="Genomic_DNA"/>
</dbReference>
<proteinExistence type="predicted"/>
<organism evidence="1 2">
    <name type="scientific">Dyadobacter chenhuakuii</name>
    <dbReference type="NCBI Taxonomy" id="2909339"/>
    <lineage>
        <taxon>Bacteria</taxon>
        <taxon>Pseudomonadati</taxon>
        <taxon>Bacteroidota</taxon>
        <taxon>Cytophagia</taxon>
        <taxon>Cytophagales</taxon>
        <taxon>Spirosomataceae</taxon>
        <taxon>Dyadobacter</taxon>
    </lineage>
</organism>
<evidence type="ECO:0000313" key="1">
    <source>
        <dbReference type="EMBL" id="MCF2497281.1"/>
    </source>
</evidence>
<comment type="caution">
    <text evidence="1">The sequence shown here is derived from an EMBL/GenBank/DDBJ whole genome shotgun (WGS) entry which is preliminary data.</text>
</comment>
<dbReference type="Proteomes" id="UP001139411">
    <property type="component" value="Unassembled WGS sequence"/>
</dbReference>
<accession>A0A9X1QAB2</accession>
<gene>
    <name evidence="1" type="ORF">L0661_03135</name>
</gene>
<dbReference type="AlphaFoldDB" id="A0A9X1QAB2"/>
<protein>
    <submittedName>
        <fullName evidence="1">Uncharacterized protein</fullName>
    </submittedName>
</protein>
<evidence type="ECO:0000313" key="2">
    <source>
        <dbReference type="Proteomes" id="UP001139411"/>
    </source>
</evidence>
<reference evidence="1" key="1">
    <citation type="submission" date="2022-01" db="EMBL/GenBank/DDBJ databases">
        <title>Novel species in genus Dyadobacter.</title>
        <authorList>
            <person name="Ma C."/>
        </authorList>
    </citation>
    <scope>NUCLEOTIDE SEQUENCE</scope>
    <source>
        <strain evidence="1">CY357</strain>
    </source>
</reference>
<sequence length="342" mass="38655">MKFLKYAVLFLGCIVWATGLNPTLLALVGKYRLITDGYQYGDLYRMANLSAFKDPRQECPPYTPPAGKKTAKKVHLYIVGDSFTEAQRVGKSDFAVDQYAYVKWADVLHVKLDTSATNILLLESVERHFRQHLATPVTSVVPDSATFTQQISSSKFMHKLDAAFNGKQAQDRFEALLFQNEAFLKVKEWKADFTYHLFHRVNTNVTLVDNDRAVVSHMDTDTPNVTSSFTEVRNSELDSLVMNLELTKNAALTMGFDFVALAIIPNKVSVLQPDYGAYNQLIERVYTHPKLPVPYIDVLTDFRKIGAASYLKGDSHWTCEAQNLWLNKANALINTLVDQENI</sequence>
<name>A0A9X1QAB2_9BACT</name>